<keyword evidence="3" id="KW-1185">Reference proteome</keyword>
<dbReference type="PANTHER" id="PTHR13504:SF38">
    <property type="entry name" value="FIDO DOMAIN-CONTAINING PROTEIN"/>
    <property type="match status" value="1"/>
</dbReference>
<dbReference type="RefSeq" id="WP_196608598.1">
    <property type="nucleotide sequence ID" value="NZ_VRYY01000111.1"/>
</dbReference>
<evidence type="ECO:0000313" key="2">
    <source>
        <dbReference type="EMBL" id="MBG3876453.1"/>
    </source>
</evidence>
<dbReference type="SUPFAM" id="SSF140931">
    <property type="entry name" value="Fic-like"/>
    <property type="match status" value="1"/>
</dbReference>
<protein>
    <submittedName>
        <fullName evidence="2">Fic family protein</fullName>
    </submittedName>
</protein>
<gene>
    <name evidence="2" type="ORF">FVW20_05265</name>
</gene>
<sequence>MTTPSPTPPIDIAQLDALKARLDRHRPLPPDMVADLRADMVLRYTFHSNAIEGNTLTLMETKVVLEDGVTIGGKSMREHLEAINHREAIGFLEEVVRDGRGLDERTLKDLHQLVLRGISADAGRYRTRNVIISGAGHTPPDALHVQERMDAFFRWYADAAARLHPVELAARVHADFVAIHPFTDGNGRTARLLMNLELMRAGFPTVIIPVEQRAAYYETLDTIGVRGDYAPFLGQIGALVAASFEPYWRLLGTAA</sequence>
<organism evidence="2 3">
    <name type="scientific">Nitratidesulfovibrio oxamicus</name>
    <dbReference type="NCBI Taxonomy" id="32016"/>
    <lineage>
        <taxon>Bacteria</taxon>
        <taxon>Pseudomonadati</taxon>
        <taxon>Thermodesulfobacteriota</taxon>
        <taxon>Desulfovibrionia</taxon>
        <taxon>Desulfovibrionales</taxon>
        <taxon>Desulfovibrionaceae</taxon>
        <taxon>Nitratidesulfovibrio</taxon>
    </lineage>
</organism>
<dbReference type="Pfam" id="PF02661">
    <property type="entry name" value="Fic"/>
    <property type="match status" value="1"/>
</dbReference>
<proteinExistence type="predicted"/>
<evidence type="ECO:0000313" key="3">
    <source>
        <dbReference type="Proteomes" id="UP001194469"/>
    </source>
</evidence>
<accession>A0ABS0J200</accession>
<feature type="domain" description="Fido" evidence="1">
    <location>
        <begin position="102"/>
        <end position="238"/>
    </location>
</feature>
<comment type="caution">
    <text evidence="2">The sequence shown here is derived from an EMBL/GenBank/DDBJ whole genome shotgun (WGS) entry which is preliminary data.</text>
</comment>
<dbReference type="PROSITE" id="PS51459">
    <property type="entry name" value="FIDO"/>
    <property type="match status" value="1"/>
</dbReference>
<dbReference type="EMBL" id="VRYY01000111">
    <property type="protein sequence ID" value="MBG3876453.1"/>
    <property type="molecule type" value="Genomic_DNA"/>
</dbReference>
<dbReference type="Proteomes" id="UP001194469">
    <property type="component" value="Unassembled WGS sequence"/>
</dbReference>
<name>A0ABS0J200_9BACT</name>
<dbReference type="InterPro" id="IPR036597">
    <property type="entry name" value="Fido-like_dom_sf"/>
</dbReference>
<evidence type="ECO:0000259" key="1">
    <source>
        <dbReference type="PROSITE" id="PS51459"/>
    </source>
</evidence>
<dbReference type="InterPro" id="IPR040198">
    <property type="entry name" value="Fido_containing"/>
</dbReference>
<dbReference type="PANTHER" id="PTHR13504">
    <property type="entry name" value="FIDO DOMAIN-CONTAINING PROTEIN DDB_G0283145"/>
    <property type="match status" value="1"/>
</dbReference>
<reference evidence="2 3" key="1">
    <citation type="submission" date="2019-08" db="EMBL/GenBank/DDBJ databases">
        <authorList>
            <person name="Luo N."/>
        </authorList>
    </citation>
    <scope>NUCLEOTIDE SEQUENCE [LARGE SCALE GENOMIC DNA]</scope>
    <source>
        <strain evidence="2 3">NCIMB 9442</strain>
    </source>
</reference>
<dbReference type="InterPro" id="IPR003812">
    <property type="entry name" value="Fido"/>
</dbReference>
<dbReference type="Gene3D" id="1.10.3290.10">
    <property type="entry name" value="Fido-like domain"/>
    <property type="match status" value="1"/>
</dbReference>